<dbReference type="SMART" id="SM00826">
    <property type="entry name" value="PKS_DH"/>
    <property type="match status" value="1"/>
</dbReference>
<evidence type="ECO:0000256" key="7">
    <source>
        <dbReference type="ARBA" id="ARBA00023315"/>
    </source>
</evidence>
<dbReference type="Gene3D" id="3.40.50.11460">
    <property type="match status" value="1"/>
</dbReference>
<dbReference type="Pfam" id="PF00109">
    <property type="entry name" value="ketoacyl-synt"/>
    <property type="match status" value="2"/>
</dbReference>
<dbReference type="InterPro" id="IPR041618">
    <property type="entry name" value="PKS_DE"/>
</dbReference>
<name>A0ABM6GLL6_9ACTN</name>
<feature type="region of interest" description="C-terminal hotdog fold" evidence="8">
    <location>
        <begin position="3297"/>
        <end position="3436"/>
    </location>
</feature>
<dbReference type="SUPFAM" id="SSF50129">
    <property type="entry name" value="GroES-like"/>
    <property type="match status" value="1"/>
</dbReference>
<keyword evidence="4" id="KW-0808">Transferase</keyword>
<feature type="domain" description="Ketosynthase family 3 (KS3)" evidence="11">
    <location>
        <begin position="764"/>
        <end position="1190"/>
    </location>
</feature>
<dbReference type="InterPro" id="IPR032821">
    <property type="entry name" value="PKS_assoc"/>
</dbReference>
<evidence type="ECO:0000259" key="10">
    <source>
        <dbReference type="PROSITE" id="PS50075"/>
    </source>
</evidence>
<keyword evidence="3" id="KW-0597">Phosphoprotein</keyword>
<evidence type="ECO:0000256" key="5">
    <source>
        <dbReference type="ARBA" id="ARBA00023194"/>
    </source>
</evidence>
<dbReference type="NCBIfam" id="NF045894">
    <property type="entry name" value="PKS_plus_SDR"/>
    <property type="match status" value="1"/>
</dbReference>
<dbReference type="CDD" id="cd08956">
    <property type="entry name" value="KR_3_FAS_SDR_x"/>
    <property type="match status" value="1"/>
</dbReference>
<dbReference type="PROSITE" id="PS52004">
    <property type="entry name" value="KS3_2"/>
    <property type="match status" value="2"/>
</dbReference>
<gene>
    <name evidence="13" type="ORF">A7J05_01585</name>
</gene>
<dbReference type="InterPro" id="IPR016035">
    <property type="entry name" value="Acyl_Trfase/lysoPLipase"/>
</dbReference>
<evidence type="ECO:0000256" key="1">
    <source>
        <dbReference type="ARBA" id="ARBA00004792"/>
    </source>
</evidence>
<dbReference type="Pfam" id="PF13602">
    <property type="entry name" value="ADH_zinc_N_2"/>
    <property type="match status" value="1"/>
</dbReference>
<dbReference type="PROSITE" id="PS52019">
    <property type="entry name" value="PKS_MFAS_DH"/>
    <property type="match status" value="1"/>
</dbReference>
<dbReference type="PANTHER" id="PTHR43775">
    <property type="entry name" value="FATTY ACID SYNTHASE"/>
    <property type="match status" value="1"/>
</dbReference>
<evidence type="ECO:0008006" key="15">
    <source>
        <dbReference type="Google" id="ProtNLM"/>
    </source>
</evidence>
<dbReference type="InterPro" id="IPR036291">
    <property type="entry name" value="NAD(P)-bd_dom_sf"/>
</dbReference>
<dbReference type="Pfam" id="PF08240">
    <property type="entry name" value="ADH_N"/>
    <property type="match status" value="1"/>
</dbReference>
<dbReference type="InterPro" id="IPR014043">
    <property type="entry name" value="Acyl_transferase_dom"/>
</dbReference>
<dbReference type="SUPFAM" id="SSF52151">
    <property type="entry name" value="FabD/lysophospholipase-like"/>
    <property type="match status" value="3"/>
</dbReference>
<dbReference type="InterPro" id="IPR020807">
    <property type="entry name" value="PKS_DH"/>
</dbReference>
<keyword evidence="2" id="KW-0596">Phosphopantetheine</keyword>
<dbReference type="CDD" id="cd05195">
    <property type="entry name" value="enoyl_red"/>
    <property type="match status" value="1"/>
</dbReference>
<dbReference type="InterPro" id="IPR036736">
    <property type="entry name" value="ACP-like_sf"/>
</dbReference>
<keyword evidence="5" id="KW-0045">Antibiotic biosynthesis</keyword>
<dbReference type="PANTHER" id="PTHR43775:SF51">
    <property type="entry name" value="INACTIVE PHENOLPHTHIOCEROL SYNTHESIS POLYKETIDE SYNTHASE TYPE I PKS1-RELATED"/>
    <property type="match status" value="1"/>
</dbReference>
<sequence>MHTGTVAVIGAASAAPVRAERDHGALAELAGVPLLADRTGELESAWRACEDAGIGADDRARVGVYSTAGNGDENGAGGGLGSEGGAETASEAETEPRAAAETQAESVAEGRSSAAELARALGLTGPCRTGQTPLAEAIAAVLSGACELALVGTAGAFAVLTRQDSARTAAFAYRLDTDHTAWPDDVPALVEAALGAGRPGPGRAVADGSAAADGPAVPLSLSAHSEDALRARAADLRALLDAEPALPLVDVAFSLATTRPALSRRAVLVGGDRAHLSEQLLAVSEGRIPGLAADGRTGATADDIAFVFPGHGPQWLGMADQLLATSPVFAEQLHACAEALQPYVEWPVLDVLRGATDTYSLDRPDVGQPALWAMMVSLSALWRSWGVSPAAVIGSSAGEIPAATVAGALSVEDGARAVALFGRTQVHLLEQGVMLSVLASADEVRERLTRYEGLDLAAVHAPTSVLVSGTEDEATAFLAELAADGVRARSIAIRLAAHGRQVDAVLDMLREDLAPITPRPTEVPIYTATTGTRVDPLTLTADHWCRNLRNTADFHSATRAALAAGHRLLLEPSPHPVLTRSVQETAEEAGVEAAVLGTLRREQGGADEMTAALGELHANGALPDWQAVFAGRDARAVPLPAYPLHLTPGAASALSLDDRLADAPDRFAFLLDLVRAQVAAVVGSPQDVVDAADADAPLLELGVDSAGAVRLRNLLNAATGLKLPISAIFDNPTCNGLARHIDHVLLGTAAEDDEPVTTAAVGDDEPIAIVAMSCRLPGGVRSPEDLWDLLSTGGEGITAFPTDRGWDLEGRYDEDAERPGGYYQREAGFLHDADQFDPEFFGISPREALAMDPQQRLLLEIGWEAMERAGIDPAALRGSQAGVFVGAMTMDYGPRLHEAPADLEGYLLTGNTASVASGRLSYSFGFAGPAVTLDTACSSSLAALHLAVQSLRRGECPIALAGGVTVMPSPGMFVEFSRQRALAPDGRCKAFSASADGFGLAEGATMVLLERLSDARRNGHPVLAVIKGTAINQDGASNGLTAPSGPAQRRVIRQALADAGVPAAEVDAVEAHGTGTRLGDPIEADALLATYGREHPADRPLLLGSVKSNIGHTQAASGVAGLIKMVLALRHGVLPQSLHITEPTPHVDWTSGAVSLVTETMPWPEVGRPRRAGVSSFGISGTNAHAILEQAPEEPPAEAPAPSGPVPLVFSARTEEALRAYAARLSTAAENLTPADMADGLLSRSVFDHRAVVVAGGVDALSAVAAGAESARVAVGVARPAGQVAFVFPGQGSQWLGMGVELAEVSPVFRASLDACAEALAPHVDWSLHDVLRDAAQLERVDVVQPALFAVMVSLAALWRSYGVEPDAVVGHSQGEIAAAHVAGALSLEDAARVVALRSKAILALSGQGGMVSLAVTVEAARERIACWDGRISVAAVNGPGSVVVAGDADALDELMESCAADEVRARRVPVDYASHSPHVERIQEALAEVLAGIAPKSASVPMFSTVSGEWLTGTEVGAEYWYQNLRNTVRFEDATRGLLDHGVGVFVECSPHPVLTIGVRETVEAAEREAIVVGTLRRTDGDLDRFLLSAAEAYVEGMSFDWRAAVPAGRPVDLPTYPFQRRRFWLDEKTRPAAVADPAFEEFWAAVERGDLATTLDVPADAPLTDVLPSLADWRRRSQERTAVDSWRHRITWRPLGAATTPALHGTWLVVGSASEAEHPWRAAALDALRAHGADVLEVEGSADALRAVDVVPSGVLSLLALDERPDPAAPSVPHGLSATLSLVRALGEAGIGAPLWLATTGAVSVGRSDPLTHPAQSQTWGLGLAVGLEHPERWGGLVDLPVAPDARAAARLAGVLAGQSDEDQLAIRASGVSVRRLTPAPAPAEAPAWRAAGTVLITGGTGAIGGHVARWLAANGAEHIVLTSRRGMDAPGAAELREELGGLGVRATVVACDAADRTALSDLFARLDAEGAPVRSVFHAAGTVPSLPLAETGVADLAHALEAKAVGAAHLDELCEGRELDAFVLFSSGSAVWGSGELGAYGAANAFLDALAQRRRAEGLPATSVSWGMWAGGGMVTGDLDDQLRRRGLRPMRPELAVGALATALSTDETTLTVADIDWARFAPGFTAARSRPLISEIPAVAALAAEDAREQPVSGGALADRLTGLNDTDQHRLLLDLVRGHAAAVLGHEGPDTVTHDRAFRELGFDSLTAIELRKRLNTATGVRLPATVVFDHPTPDALAHHLHTAVLGERRTAAPAQSAPRAADEPIAVVAMSCRYPGGVRGPEDLWSLVLEGRDAVGPFPEDRGWDTDRLYPADAEAQGRSRTLEGAFVDDAGGFDAGFFGIAPREALAMDPQQRQVLELAWEAFERAGIDPTSVRDSLTGVYIGASPQSYSGTLEQATPEMDGYRLTGDALSVVSGRIAYALGLRGPAVTVDTACSSSLVALHLAVQALRSGECSMALAGGTAIMVTPTPFAEFSLQGGLAPDGRCKPFADAADGVGWGEGAGLILLERLSDAQANGHEILAVVRGSATNQDGASNGLSAPSGPAQQRVIRAALANAGLTPADVDAVEGHGTGTRLGDPIEAQALLATYGQDRPAERPLLLGALKSNIGHTQAASGIAGVIKMVQAMRHGVLPRTLHLDRPSEHVDWTTGAVELLPEQRPWPEAGRPRRAAVSAFGVSGTNGHVILEQAAPAPAPAAPAPADAPDGRPLAWTLSARDTTALREQATRLAATVDARPELSPLDIAATLATGRAALDHRAVVLGASAPELRAGLDALARGADAPGVVRGTPDGGRTAVLFSGQGSQRVGMGRELYETHPVFADALDEVFAHLDPHLTVPLREVVFGDDQTVLDRTEYAQPALFAVEVALYRLWESLGLRPDALAGHSIGELAAAHVAGVFSLADACAIVAARGALMQALPAGGVMVAVQATEDEITPECSENVGIAAINGPDSLVLSGSELEVLALADRLKAQGRKVSRLRVSHAFHSPLMEPMLDAFRRVVAGTTAHPPTLPIVSTLTGAPVGPEELTSPEHWVQHVRRPVRFADGVTALAAQSVTTMVEVGPGAVLSAMGQDSAPEASFVPTLRSERPEPDSLALAAALLHVRGAQLDLAALLGGRGTRVELPTYAFQHERYWLTAAVAPTGDRATAALGLTTGDHPLLRAAVALPDSDGVVFTGRLATSTHPWLADHGVGDRVLFPGTGFLDLALHAADHCGLDTVEELTLHAPLVLPERGGRALRVTVGAEQDGRRGIRIHSRAEDTDRDAPWTEHATGTITAGDTPPAGLAAWPPKGATPMDVDDVYDRLTALGYDYGPVFRALRAAWSLDRDVYVEVGLADDSGDQGFALHPALLDAALHAPVLRALDETGGGPRLPFSFTGARLHAHGASTLRVRWSPEGQGQDAMSLAVADAAGRPVATVDSLVMRPAELRAAPSAGADALLRLEWTPAEGTEDRTLALAVLGTDGNGSRDGLRIDDAPTVSGPDALDGVTDLLVPCPPASAKDDGDAARQTVSWALAHLKDWLADGRTTDTRLVFVTRGAVDTEAPDPAQAAVWGLVRSAQTENPGRFTLVDLDDTEEPTDAVRAALASGEPQTTVRAGQVRVPRLARTTDDDALTPPADGPWRLDSRQRGSLGGLALVPHPDAAAPLAPGEVRIAVRAAGLNFRDVLIALGSYPGEADMGSEVAGVVTEVGTGVTDLAVGDRVLGMVTKGFGPLAVTDRRLVAPMPAGWSFARAASVPLVFLTAYYALHDLAGLRRGESVLIHAAAGGVGMAAVQLAHHWGAEVFATASPAKWDTVRTAGVPDSHLASSRDTAFAARFTAETDGRGVDVVLNSLVREFVDASLELLPDGGRFIELGKADVRDTGTLPSGVEYATFDLTQPGPDRFQEMLVEVLALFEAGALTPLPVRAWDVRRAPEAFRHLSQARHVGKVVLTVPAPLDPARPVLVTGGLGTLGALVARHLVAEHGVRNLVLAGRKGPATEGAAALRDELETLGAHVSVAACDVADRDSVAALLASLDQPPGAVVHTAGVVDDGVLESLTPERVDRVFAPKVDGLLHLDELTRDADLSAFVVFSSAAGILGSAGQAGYAAANATLDALVHRRHTLGLPGVSLAWGMWAAASGMTAALDAGDRARLGRSGILELPTDDALALFDAASRDSRPELVPVLLDTAALRGQAADGTLPPMLRGLVRAPARRATAAAPATAESFTETVARQSAEDREQTVLDLVSAQVAAVLGHTAGTRVEPGRALQDLGFDSLTSVELRNRLTNATGLRLPSTLVFDHPSAAAISRHVLTLLPSTEPEPDTAVLDQLDRLEDALLALADDGAATKVDLRLRALLARWSDARADDTDEDAESDDLASATDDELFGYLDNELETS</sequence>
<dbReference type="SMART" id="SM00823">
    <property type="entry name" value="PKS_PP"/>
    <property type="match status" value="3"/>
</dbReference>
<evidence type="ECO:0000313" key="14">
    <source>
        <dbReference type="Proteomes" id="UP000187191"/>
    </source>
</evidence>
<dbReference type="SUPFAM" id="SSF51735">
    <property type="entry name" value="NAD(P)-binding Rossmann-fold domains"/>
    <property type="match status" value="5"/>
</dbReference>
<dbReference type="InterPro" id="IPR057326">
    <property type="entry name" value="KR_dom"/>
</dbReference>
<dbReference type="Pfam" id="PF02801">
    <property type="entry name" value="Ketoacyl-synt_C"/>
    <property type="match status" value="2"/>
</dbReference>
<dbReference type="SMART" id="SM01294">
    <property type="entry name" value="PKS_PP_betabranch"/>
    <property type="match status" value="1"/>
</dbReference>
<evidence type="ECO:0000256" key="3">
    <source>
        <dbReference type="ARBA" id="ARBA00022553"/>
    </source>
</evidence>
<keyword evidence="6" id="KW-0511">Multifunctional enzyme</keyword>
<evidence type="ECO:0000256" key="2">
    <source>
        <dbReference type="ARBA" id="ARBA00022450"/>
    </source>
</evidence>
<feature type="region of interest" description="N-terminal hotdog fold" evidence="8">
    <location>
        <begin position="3162"/>
        <end position="3286"/>
    </location>
</feature>
<evidence type="ECO:0000256" key="8">
    <source>
        <dbReference type="PROSITE-ProRule" id="PRU01363"/>
    </source>
</evidence>
<dbReference type="InterPro" id="IPR049900">
    <property type="entry name" value="PKS_mFAS_DH"/>
</dbReference>
<dbReference type="InterPro" id="IPR020841">
    <property type="entry name" value="PKS_Beta-ketoAc_synthase_dom"/>
</dbReference>
<feature type="compositionally biased region" description="Acidic residues" evidence="9">
    <location>
        <begin position="4353"/>
        <end position="4370"/>
    </location>
</feature>
<dbReference type="InterPro" id="IPR018201">
    <property type="entry name" value="Ketoacyl_synth_AS"/>
</dbReference>
<dbReference type="InterPro" id="IPR042104">
    <property type="entry name" value="PKS_dehydratase_sf"/>
</dbReference>
<dbReference type="SUPFAM" id="SSF53901">
    <property type="entry name" value="Thiolase-like"/>
    <property type="match status" value="3"/>
</dbReference>
<dbReference type="PROSITE" id="PS00606">
    <property type="entry name" value="KS3_1"/>
    <property type="match status" value="2"/>
</dbReference>
<dbReference type="SUPFAM" id="SSF101166">
    <property type="entry name" value="Docking domain A of the erythromycin polyketide synthase (DEBS)"/>
    <property type="match status" value="1"/>
</dbReference>
<dbReference type="InterPro" id="IPR006162">
    <property type="entry name" value="Ppantetheine_attach_site"/>
</dbReference>
<dbReference type="SMART" id="SM00829">
    <property type="entry name" value="PKS_ER"/>
    <property type="match status" value="1"/>
</dbReference>
<reference evidence="13 14" key="1">
    <citation type="submission" date="2016-05" db="EMBL/GenBank/DDBJ databases">
        <authorList>
            <person name="Gu J."/>
        </authorList>
    </citation>
    <scope>NUCLEOTIDE SEQUENCE [LARGE SCALE GENOMIC DNA]</scope>
    <source>
        <strain evidence="13 14">ACCC40021</strain>
    </source>
</reference>
<dbReference type="Gene3D" id="3.30.70.3290">
    <property type="match status" value="3"/>
</dbReference>
<dbReference type="InterPro" id="IPR011032">
    <property type="entry name" value="GroES-like_sf"/>
</dbReference>
<dbReference type="InterPro" id="IPR050091">
    <property type="entry name" value="PKS_NRPS_Biosynth_Enz"/>
</dbReference>
<dbReference type="Gene3D" id="3.90.180.10">
    <property type="entry name" value="Medium-chain alcohol dehydrogenases, catalytic domain"/>
    <property type="match status" value="1"/>
</dbReference>
<dbReference type="SUPFAM" id="SSF55048">
    <property type="entry name" value="Probable ACP-binding domain of malonyl-CoA ACP transacylase"/>
    <property type="match status" value="3"/>
</dbReference>
<dbReference type="InterPro" id="IPR016036">
    <property type="entry name" value="Malonyl_transacylase_ACP-bd"/>
</dbReference>
<dbReference type="InterPro" id="IPR014031">
    <property type="entry name" value="Ketoacyl_synth_C"/>
</dbReference>
<proteinExistence type="predicted"/>
<dbReference type="PROSITE" id="PS50075">
    <property type="entry name" value="CARRIER"/>
    <property type="match status" value="3"/>
</dbReference>
<evidence type="ECO:0000259" key="11">
    <source>
        <dbReference type="PROSITE" id="PS52004"/>
    </source>
</evidence>
<dbReference type="InterPro" id="IPR036347">
    <property type="entry name" value="DEBS_docking_sf"/>
</dbReference>
<dbReference type="CDD" id="cd08952">
    <property type="entry name" value="KR_1_SDR_x"/>
    <property type="match status" value="1"/>
</dbReference>
<dbReference type="PROSITE" id="PS00012">
    <property type="entry name" value="PHOSPHOPANTETHEINE"/>
    <property type="match status" value="2"/>
</dbReference>
<feature type="domain" description="Carrier" evidence="10">
    <location>
        <begin position="668"/>
        <end position="745"/>
    </location>
</feature>
<feature type="region of interest" description="Disordered" evidence="9">
    <location>
        <begin position="66"/>
        <end position="111"/>
    </location>
</feature>
<dbReference type="InterPro" id="IPR013968">
    <property type="entry name" value="PKS_KR"/>
</dbReference>
<dbReference type="InterPro" id="IPR014030">
    <property type="entry name" value="Ketoacyl_synth_N"/>
</dbReference>
<dbReference type="Pfam" id="PF00698">
    <property type="entry name" value="Acyl_transf_1"/>
    <property type="match status" value="3"/>
</dbReference>
<dbReference type="Pfam" id="PF18369">
    <property type="entry name" value="PKS_DE"/>
    <property type="match status" value="1"/>
</dbReference>
<feature type="domain" description="Ketosynthase family 3 (KS3)" evidence="11">
    <location>
        <begin position="2268"/>
        <end position="2694"/>
    </location>
</feature>
<dbReference type="CDD" id="cd00833">
    <property type="entry name" value="PKS"/>
    <property type="match status" value="2"/>
</dbReference>
<feature type="domain" description="Carrier" evidence="10">
    <location>
        <begin position="2175"/>
        <end position="2250"/>
    </location>
</feature>
<dbReference type="InterPro" id="IPR049551">
    <property type="entry name" value="PKS_DH_C"/>
</dbReference>
<dbReference type="SMART" id="SM00825">
    <property type="entry name" value="PKS_KS"/>
    <property type="match status" value="2"/>
</dbReference>
<accession>A0ABM6GLL6</accession>
<dbReference type="InterPro" id="IPR013154">
    <property type="entry name" value="ADH-like_N"/>
</dbReference>
<dbReference type="EMBL" id="CP015588">
    <property type="protein sequence ID" value="APY84627.1"/>
    <property type="molecule type" value="Genomic_DNA"/>
</dbReference>
<dbReference type="InterPro" id="IPR016039">
    <property type="entry name" value="Thiolase-like"/>
</dbReference>
<dbReference type="Pfam" id="PF08659">
    <property type="entry name" value="KR"/>
    <property type="match status" value="2"/>
</dbReference>
<feature type="region of interest" description="Disordered" evidence="9">
    <location>
        <begin position="4350"/>
        <end position="4370"/>
    </location>
</feature>
<dbReference type="InterPro" id="IPR001227">
    <property type="entry name" value="Ac_transferase_dom_sf"/>
</dbReference>
<feature type="region of interest" description="Disordered" evidence="9">
    <location>
        <begin position="3263"/>
        <end position="3295"/>
    </location>
</feature>
<dbReference type="Pfam" id="PF22621">
    <property type="entry name" value="CurL-like_PKS_C"/>
    <property type="match status" value="1"/>
</dbReference>
<dbReference type="SUPFAM" id="SSF47336">
    <property type="entry name" value="ACP-like"/>
    <property type="match status" value="3"/>
</dbReference>
<dbReference type="Gene3D" id="3.10.129.110">
    <property type="entry name" value="Polyketide synthase dehydratase"/>
    <property type="match status" value="1"/>
</dbReference>
<dbReference type="InterPro" id="IPR020806">
    <property type="entry name" value="PKS_PP-bd"/>
</dbReference>
<dbReference type="Pfam" id="PF00550">
    <property type="entry name" value="PP-binding"/>
    <property type="match status" value="3"/>
</dbReference>
<dbReference type="SMART" id="SM00827">
    <property type="entry name" value="PKS_AT"/>
    <property type="match status" value="3"/>
</dbReference>
<dbReference type="Pfam" id="PF14765">
    <property type="entry name" value="PS-DH"/>
    <property type="match status" value="1"/>
</dbReference>
<dbReference type="Pfam" id="PF16197">
    <property type="entry name" value="KAsynt_C_assoc"/>
    <property type="match status" value="2"/>
</dbReference>
<dbReference type="InterPro" id="IPR020843">
    <property type="entry name" value="ER"/>
</dbReference>
<dbReference type="Gene3D" id="3.40.366.10">
    <property type="entry name" value="Malonyl-Coenzyme A Acyl Carrier Protein, domain 2"/>
    <property type="match status" value="3"/>
</dbReference>
<feature type="domain" description="PKS/mFAS DH" evidence="12">
    <location>
        <begin position="3162"/>
        <end position="3436"/>
    </location>
</feature>
<comment type="pathway">
    <text evidence="1">Antibiotic biosynthesis.</text>
</comment>
<dbReference type="SMART" id="SM00822">
    <property type="entry name" value="PKS_KR"/>
    <property type="match status" value="2"/>
</dbReference>
<dbReference type="Gene3D" id="3.40.50.720">
    <property type="entry name" value="NAD(P)-binding Rossmann-like Domain"/>
    <property type="match status" value="2"/>
</dbReference>
<keyword evidence="14" id="KW-1185">Reference proteome</keyword>
<protein>
    <recommendedName>
        <fullName evidence="15">SDR family NAD(P)-dependent oxidoreductase</fullName>
    </recommendedName>
</protein>
<dbReference type="Gene3D" id="1.10.1200.10">
    <property type="entry name" value="ACP-like"/>
    <property type="match status" value="3"/>
</dbReference>
<feature type="compositionally biased region" description="Gly residues" evidence="9">
    <location>
        <begin position="72"/>
        <end position="84"/>
    </location>
</feature>
<feature type="active site" description="Proton acceptor; for dehydratase activity" evidence="8">
    <location>
        <position position="3194"/>
    </location>
</feature>
<evidence type="ECO:0000256" key="4">
    <source>
        <dbReference type="ARBA" id="ARBA00022679"/>
    </source>
</evidence>
<feature type="domain" description="Carrier" evidence="10">
    <location>
        <begin position="4226"/>
        <end position="4301"/>
    </location>
</feature>
<evidence type="ECO:0000256" key="9">
    <source>
        <dbReference type="SAM" id="MobiDB-lite"/>
    </source>
</evidence>
<organism evidence="13 14">
    <name type="scientific">Streptomyces alfalfae</name>
    <dbReference type="NCBI Taxonomy" id="1642299"/>
    <lineage>
        <taxon>Bacteria</taxon>
        <taxon>Bacillati</taxon>
        <taxon>Actinomycetota</taxon>
        <taxon>Actinomycetes</taxon>
        <taxon>Kitasatosporales</taxon>
        <taxon>Streptomycetaceae</taxon>
        <taxon>Streptomyces</taxon>
    </lineage>
</organism>
<dbReference type="InterPro" id="IPR049552">
    <property type="entry name" value="PKS_DH_N"/>
</dbReference>
<dbReference type="Proteomes" id="UP000187191">
    <property type="component" value="Chromosome"/>
</dbReference>
<dbReference type="Pfam" id="PF21089">
    <property type="entry name" value="PKS_DH_N"/>
    <property type="match status" value="1"/>
</dbReference>
<evidence type="ECO:0000256" key="6">
    <source>
        <dbReference type="ARBA" id="ARBA00023268"/>
    </source>
</evidence>
<dbReference type="Gene3D" id="3.40.47.10">
    <property type="match status" value="3"/>
</dbReference>
<dbReference type="InterPro" id="IPR009081">
    <property type="entry name" value="PP-bd_ACP"/>
</dbReference>
<feature type="compositionally biased region" description="Low complexity" evidence="9">
    <location>
        <begin position="85"/>
        <end position="105"/>
    </location>
</feature>
<keyword evidence="7" id="KW-0012">Acyltransferase</keyword>
<feature type="active site" description="Proton donor; for dehydratase activity" evidence="8">
    <location>
        <position position="3356"/>
    </location>
</feature>
<evidence type="ECO:0000259" key="12">
    <source>
        <dbReference type="PROSITE" id="PS52019"/>
    </source>
</evidence>
<evidence type="ECO:0000313" key="13">
    <source>
        <dbReference type="EMBL" id="APY84627.1"/>
    </source>
</evidence>